<reference evidence="4 5" key="1">
    <citation type="submission" date="2021-10" db="EMBL/GenBank/DDBJ databases">
        <title>Anaerobic single-cell dispensing facilitates the cultivation of human gut bacteria.</title>
        <authorList>
            <person name="Afrizal A."/>
        </authorList>
    </citation>
    <scope>NUCLEOTIDE SEQUENCE [LARGE SCALE GENOMIC DNA]</scope>
    <source>
        <strain evidence="4 5">CLA-AA-H200</strain>
    </source>
</reference>
<dbReference type="RefSeq" id="WP_227708947.1">
    <property type="nucleotide sequence ID" value="NZ_JAJEQX010000042.1"/>
</dbReference>
<protein>
    <submittedName>
        <fullName evidence="4">Plasmid recombination protein</fullName>
    </submittedName>
</protein>
<organism evidence="4 5">
    <name type="scientific">Ruminococcus turbiniformis</name>
    <dbReference type="NCBI Taxonomy" id="2881258"/>
    <lineage>
        <taxon>Bacteria</taxon>
        <taxon>Bacillati</taxon>
        <taxon>Bacillota</taxon>
        <taxon>Clostridia</taxon>
        <taxon>Eubacteriales</taxon>
        <taxon>Oscillospiraceae</taxon>
        <taxon>Ruminococcus</taxon>
    </lineage>
</organism>
<dbReference type="EMBL" id="JAJEQX010000042">
    <property type="protein sequence ID" value="MCC2255966.1"/>
    <property type="molecule type" value="Genomic_DNA"/>
</dbReference>
<evidence type="ECO:0000256" key="3">
    <source>
        <dbReference type="SAM" id="MobiDB-lite"/>
    </source>
</evidence>
<feature type="coiled-coil region" evidence="2">
    <location>
        <begin position="263"/>
        <end position="300"/>
    </location>
</feature>
<evidence type="ECO:0000313" key="5">
    <source>
        <dbReference type="Proteomes" id="UP001198151"/>
    </source>
</evidence>
<evidence type="ECO:0000313" key="4">
    <source>
        <dbReference type="EMBL" id="MCC2255966.1"/>
    </source>
</evidence>
<dbReference type="Proteomes" id="UP001198151">
    <property type="component" value="Unassembled WGS sequence"/>
</dbReference>
<dbReference type="NCBIfam" id="NF041497">
    <property type="entry name" value="MobV"/>
    <property type="match status" value="1"/>
</dbReference>
<sequence length="347" mass="40012">MGYCFVTTEKIHDLGTLSSKDNHNNRKVSVDNADPSKADLNKVLYGNQVPFADFYRDRIAQLPYYANHRVRKGQVLAYEVVMTFSREDREHIDLDAWQKKNVEWLKKEFNKAGDGKNNIASVVYHADEPGNVHCHAIVVPIDEQGHLNASAYTNGARKMTELQNSYAEDMAEFALKRGLKGSSARHRDIKKFYADLNRAMKVPEALPGESAFAYRERVYEDIQTLQASAKKKRDTEYTQFQRRMDQERISQRNAISEEWKNAKRDMDQLVQKTQKQVLDLEQKKEQLGELVKTLENLSGKDYPEILHDLQATLRLQESIKAMRETDPDKAAELSALLEDSPQKEMDR</sequence>
<dbReference type="InterPro" id="IPR001668">
    <property type="entry name" value="Mob_Pre"/>
</dbReference>
<evidence type="ECO:0000256" key="1">
    <source>
        <dbReference type="ARBA" id="ARBA00010657"/>
    </source>
</evidence>
<dbReference type="Pfam" id="PF01076">
    <property type="entry name" value="Mob_Pre"/>
    <property type="match status" value="1"/>
</dbReference>
<dbReference type="CDD" id="cd17242">
    <property type="entry name" value="MobM_relaxase"/>
    <property type="match status" value="1"/>
</dbReference>
<accession>A0ABS8G163</accession>
<comment type="caution">
    <text evidence="4">The sequence shown here is derived from an EMBL/GenBank/DDBJ whole genome shotgun (WGS) entry which is preliminary data.</text>
</comment>
<evidence type="ECO:0000256" key="2">
    <source>
        <dbReference type="SAM" id="Coils"/>
    </source>
</evidence>
<dbReference type="Gene3D" id="3.30.930.30">
    <property type="match status" value="1"/>
</dbReference>
<feature type="region of interest" description="Disordered" evidence="3">
    <location>
        <begin position="324"/>
        <end position="347"/>
    </location>
</feature>
<comment type="similarity">
    <text evidence="1">Belongs to the plasmid mobilization pre family.</text>
</comment>
<gene>
    <name evidence="4" type="ORF">LKD70_16360</name>
</gene>
<proteinExistence type="inferred from homology"/>
<keyword evidence="2" id="KW-0175">Coiled coil</keyword>
<name>A0ABS8G163_9FIRM</name>
<keyword evidence="5" id="KW-1185">Reference proteome</keyword>